<protein>
    <recommendedName>
        <fullName evidence="3">YbbR domain-containing protein</fullName>
    </recommendedName>
</protein>
<dbReference type="Pfam" id="PF07949">
    <property type="entry name" value="YbbR"/>
    <property type="match status" value="2"/>
</dbReference>
<evidence type="ECO:0008006" key="3">
    <source>
        <dbReference type="Google" id="ProtNLM"/>
    </source>
</evidence>
<dbReference type="Gene3D" id="2.170.120.40">
    <property type="entry name" value="YbbR-like domain"/>
    <property type="match status" value="1"/>
</dbReference>
<dbReference type="CDD" id="cd20206">
    <property type="entry name" value="YbbR"/>
    <property type="match status" value="1"/>
</dbReference>
<dbReference type="Proteomes" id="UP001163687">
    <property type="component" value="Chromosome"/>
</dbReference>
<name>A0AA35CNI1_9FIRM</name>
<dbReference type="KEGG" id="cmic:caldi_27530"/>
<reference evidence="1" key="1">
    <citation type="submission" date="2022-03" db="EMBL/GenBank/DDBJ databases">
        <title>Complete genome sequence of Caldinitratiruptor microaerophilus.</title>
        <authorList>
            <person name="Mukaiyama R."/>
            <person name="Nishiyama T."/>
            <person name="Ueda K."/>
        </authorList>
    </citation>
    <scope>NUCLEOTIDE SEQUENCE</scope>
    <source>
        <strain evidence="1">JCM 16183</strain>
    </source>
</reference>
<dbReference type="AlphaFoldDB" id="A0AA35CNI1"/>
<dbReference type="RefSeq" id="WP_264842296.1">
    <property type="nucleotide sequence ID" value="NZ_AP025628.1"/>
</dbReference>
<keyword evidence="2" id="KW-1185">Reference proteome</keyword>
<proteinExistence type="predicted"/>
<organism evidence="1 2">
    <name type="scientific">Caldinitratiruptor microaerophilus</name>
    <dbReference type="NCBI Taxonomy" id="671077"/>
    <lineage>
        <taxon>Bacteria</taxon>
        <taxon>Bacillati</taxon>
        <taxon>Bacillota</taxon>
        <taxon>Clostridia</taxon>
        <taxon>Eubacteriales</taxon>
        <taxon>Symbiobacteriaceae</taxon>
        <taxon>Caldinitratiruptor</taxon>
    </lineage>
</organism>
<dbReference type="InterPro" id="IPR053154">
    <property type="entry name" value="c-di-AMP_regulator"/>
</dbReference>
<gene>
    <name evidence="1" type="ORF">caldi_27530</name>
</gene>
<dbReference type="PANTHER" id="PTHR37804:SF1">
    <property type="entry name" value="CDAA REGULATORY PROTEIN CDAR"/>
    <property type="match status" value="1"/>
</dbReference>
<dbReference type="EMBL" id="AP025628">
    <property type="protein sequence ID" value="BDG61663.1"/>
    <property type="molecule type" value="Genomic_DNA"/>
</dbReference>
<evidence type="ECO:0000313" key="2">
    <source>
        <dbReference type="Proteomes" id="UP001163687"/>
    </source>
</evidence>
<sequence>MERLLQRDGVVRLLSLLLAFILWVQITDARSADVTRRLTAVPLRAEHIGPDLVLQAPQALPPVDVTLQGPARDVERVRPDDLAAVIDLAGLGPGQMHTVRVQVRGLAPTVSYTVEPNVVSVFLEQRVSRPVRVTLGQPEIARGDQKYVLRLLRDQVQILGLRPNVDRVARVEAVVDPASLDGAGQREASLSAVDASGMEVQGVTLDPARVPVEVSVVRLPPARDVPVHPRFAGSLPEGYTFSVSVTPSTVKVRGPRERHDGWQEVATEPINLTGQTRPFAVQVGLILPPGAESMDYQSATVSVNVTELRTERVLADHPLAIRGVGPGLVARAAVEGVTVRLQGPKLALDRLDPALFDVRVDAAGLGPGRHLLEVRYDTPPGITVVSVNPSAVEVVISKSPNE</sequence>
<dbReference type="PANTHER" id="PTHR37804">
    <property type="entry name" value="CDAA REGULATORY PROTEIN CDAR"/>
    <property type="match status" value="1"/>
</dbReference>
<dbReference type="Gene3D" id="2.170.120.30">
    <property type="match status" value="2"/>
</dbReference>
<accession>A0AA35CNI1</accession>
<dbReference type="InterPro" id="IPR012505">
    <property type="entry name" value="YbbR"/>
</dbReference>
<evidence type="ECO:0000313" key="1">
    <source>
        <dbReference type="EMBL" id="BDG61663.1"/>
    </source>
</evidence>